<proteinExistence type="predicted"/>
<dbReference type="EMBL" id="FUKQ01000052">
    <property type="protein sequence ID" value="SJN43647.1"/>
    <property type="molecule type" value="Genomic_DNA"/>
</dbReference>
<dbReference type="Gene3D" id="1.10.3480.10">
    <property type="entry name" value="TorD-like"/>
    <property type="match status" value="1"/>
</dbReference>
<dbReference type="EC" id="1.7.99.4" evidence="3"/>
<dbReference type="STRING" id="1255658.FM114_14500"/>
<dbReference type="PANTHER" id="PTHR43680">
    <property type="entry name" value="NITRATE REDUCTASE MOLYBDENUM COFACTOR ASSEMBLY CHAPERONE"/>
    <property type="match status" value="1"/>
</dbReference>
<evidence type="ECO:0000313" key="4">
    <source>
        <dbReference type="Proteomes" id="UP000188342"/>
    </source>
</evidence>
<sequence>MSTDVTLTTQQVVYQAASLLLSYPDEQLLERLEVLRGALEEAGFLADFAPTLAHLANQPLVDSQAFHVAEFDTSRRHALHLSYWTDGDTRRRGEVLAGIKQVYRDSGLLVDLGGELPDHLPLVLEFAALGDPQRGFELLTRYRPSLELLRMQLEKDDLPQAGIVRAVCATLPGKAPTTRAEVQAMVDAAMPQETVGLPSYGSEQAQYVEIQSRDAALGIQPSRPQPTDFQPTRGDTR</sequence>
<feature type="region of interest" description="Disordered" evidence="2">
    <location>
        <begin position="212"/>
        <end position="237"/>
    </location>
</feature>
<dbReference type="InterPro" id="IPR003765">
    <property type="entry name" value="NO3_reductase_chaperone_NarJ"/>
</dbReference>
<reference evidence="3 4" key="1">
    <citation type="submission" date="2017-02" db="EMBL/GenBank/DDBJ databases">
        <authorList>
            <person name="Peterson S.W."/>
        </authorList>
    </citation>
    <scope>NUCLEOTIDE SEQUENCE [LARGE SCALE GENOMIC DNA]</scope>
    <source>
        <strain evidence="3 4">LSP_Lj1</strain>
    </source>
</reference>
<accession>A0A1R4KHH8</accession>
<keyword evidence="3" id="KW-0560">Oxidoreductase</keyword>
<dbReference type="RefSeq" id="WP_218668580.1">
    <property type="nucleotide sequence ID" value="NZ_FUKQ01000052.1"/>
</dbReference>
<evidence type="ECO:0000256" key="2">
    <source>
        <dbReference type="SAM" id="MobiDB-lite"/>
    </source>
</evidence>
<name>A0A1R4KHH8_9ACTN</name>
<dbReference type="Proteomes" id="UP000188342">
    <property type="component" value="Unassembled WGS sequence"/>
</dbReference>
<keyword evidence="1" id="KW-0534">Nitrate assimilation</keyword>
<evidence type="ECO:0000256" key="1">
    <source>
        <dbReference type="ARBA" id="ARBA00023063"/>
    </source>
</evidence>
<dbReference type="InterPro" id="IPR020945">
    <property type="entry name" value="DMSO/NO3_reduct_chaperone"/>
</dbReference>
<evidence type="ECO:0000313" key="3">
    <source>
        <dbReference type="EMBL" id="SJN43647.1"/>
    </source>
</evidence>
<dbReference type="PANTHER" id="PTHR43680:SF2">
    <property type="entry name" value="NITRATE REDUCTASE MOLYBDENUM COFACTOR ASSEMBLY CHAPERONE NARJ"/>
    <property type="match status" value="1"/>
</dbReference>
<gene>
    <name evidence="3" type="ORF">FM114_14500</name>
</gene>
<protein>
    <submittedName>
        <fullName evidence="3">Respiratory nitrate reductase delta chain</fullName>
        <ecNumber evidence="3">1.7.99.4</ecNumber>
    </submittedName>
</protein>
<dbReference type="GO" id="GO:0016530">
    <property type="term" value="F:metallochaperone activity"/>
    <property type="evidence" value="ECO:0007669"/>
    <property type="project" value="TreeGrafter"/>
</dbReference>
<organism evidence="3 4">
    <name type="scientific">Luteococcus japonicus LSP_Lj1</name>
    <dbReference type="NCBI Taxonomy" id="1255658"/>
    <lineage>
        <taxon>Bacteria</taxon>
        <taxon>Bacillati</taxon>
        <taxon>Actinomycetota</taxon>
        <taxon>Actinomycetes</taxon>
        <taxon>Propionibacteriales</taxon>
        <taxon>Propionibacteriaceae</taxon>
        <taxon>Luteococcus</taxon>
    </lineage>
</organism>
<dbReference type="Pfam" id="PF02613">
    <property type="entry name" value="Nitrate_red_del"/>
    <property type="match status" value="1"/>
</dbReference>
<dbReference type="GO" id="GO:0042128">
    <property type="term" value="P:nitrate assimilation"/>
    <property type="evidence" value="ECO:0007669"/>
    <property type="project" value="UniProtKB-KW"/>
</dbReference>
<keyword evidence="4" id="KW-1185">Reference proteome</keyword>
<dbReference type="InterPro" id="IPR036411">
    <property type="entry name" value="TorD-like_sf"/>
</dbReference>
<dbReference type="GO" id="GO:0051131">
    <property type="term" value="P:chaperone-mediated protein complex assembly"/>
    <property type="evidence" value="ECO:0007669"/>
    <property type="project" value="InterPro"/>
</dbReference>
<dbReference type="NCBIfam" id="TIGR00684">
    <property type="entry name" value="narJ"/>
    <property type="match status" value="1"/>
</dbReference>
<dbReference type="SUPFAM" id="SSF89155">
    <property type="entry name" value="TorD-like"/>
    <property type="match status" value="1"/>
</dbReference>
<dbReference type="GO" id="GO:0051082">
    <property type="term" value="F:unfolded protein binding"/>
    <property type="evidence" value="ECO:0007669"/>
    <property type="project" value="InterPro"/>
</dbReference>
<dbReference type="GO" id="GO:0016491">
    <property type="term" value="F:oxidoreductase activity"/>
    <property type="evidence" value="ECO:0007669"/>
    <property type="project" value="UniProtKB-KW"/>
</dbReference>
<dbReference type="AlphaFoldDB" id="A0A1R4KHH8"/>